<dbReference type="PANTHER" id="PTHR34183:SF8">
    <property type="entry name" value="ENDOLYTIC PEPTIDOGLYCAN TRANSGLYCOSYLASE RLPA-RELATED"/>
    <property type="match status" value="1"/>
</dbReference>
<dbReference type="PROSITE" id="PS51257">
    <property type="entry name" value="PROKAR_LIPOPROTEIN"/>
    <property type="match status" value="1"/>
</dbReference>
<dbReference type="GO" id="GO:0071555">
    <property type="term" value="P:cell wall organization"/>
    <property type="evidence" value="ECO:0007669"/>
    <property type="project" value="UniProtKB-KW"/>
</dbReference>
<dbReference type="EMBL" id="JACHIO010000006">
    <property type="protein sequence ID" value="MBB5063537.1"/>
    <property type="molecule type" value="Genomic_DNA"/>
</dbReference>
<keyword evidence="4" id="KW-0564">Palmitate</keyword>
<keyword evidence="4 9" id="KW-0449">Lipoprotein</keyword>
<gene>
    <name evidence="4" type="primary">rlpA</name>
    <name evidence="9" type="ORF">HDF15_001879</name>
</gene>
<organism evidence="9 10">
    <name type="scientific">Granulicella mallensis</name>
    <dbReference type="NCBI Taxonomy" id="940614"/>
    <lineage>
        <taxon>Bacteria</taxon>
        <taxon>Pseudomonadati</taxon>
        <taxon>Acidobacteriota</taxon>
        <taxon>Terriglobia</taxon>
        <taxon>Terriglobales</taxon>
        <taxon>Acidobacteriaceae</taxon>
        <taxon>Granulicella</taxon>
    </lineage>
</organism>
<accession>A0A7W7ZPU4</accession>
<dbReference type="Gene3D" id="2.40.40.10">
    <property type="entry name" value="RlpA-like domain"/>
    <property type="match status" value="1"/>
</dbReference>
<keyword evidence="4" id="KW-1003">Cell membrane</keyword>
<dbReference type="AlphaFoldDB" id="A0A7W7ZPU4"/>
<evidence type="ECO:0000259" key="8">
    <source>
        <dbReference type="Pfam" id="PF05036"/>
    </source>
</evidence>
<dbReference type="GO" id="GO:0042834">
    <property type="term" value="F:peptidoglycan binding"/>
    <property type="evidence" value="ECO:0007669"/>
    <property type="project" value="InterPro"/>
</dbReference>
<dbReference type="InterPro" id="IPR034718">
    <property type="entry name" value="RlpA"/>
</dbReference>
<dbReference type="SUPFAM" id="SSF110997">
    <property type="entry name" value="Sporulation related repeat"/>
    <property type="match status" value="1"/>
</dbReference>
<keyword evidence="3 4" id="KW-0961">Cell wall biogenesis/degradation</keyword>
<keyword evidence="4" id="KW-0472">Membrane</keyword>
<dbReference type="InterPro" id="IPR012997">
    <property type="entry name" value="RplA"/>
</dbReference>
<dbReference type="NCBIfam" id="TIGR00413">
    <property type="entry name" value="rlpA"/>
    <property type="match status" value="1"/>
</dbReference>
<evidence type="ECO:0000256" key="6">
    <source>
        <dbReference type="SAM" id="MobiDB-lite"/>
    </source>
</evidence>
<evidence type="ECO:0000256" key="1">
    <source>
        <dbReference type="ARBA" id="ARBA00022729"/>
    </source>
</evidence>
<keyword evidence="2 4" id="KW-0456">Lyase</keyword>
<dbReference type="GO" id="GO:0005886">
    <property type="term" value="C:plasma membrane"/>
    <property type="evidence" value="ECO:0007669"/>
    <property type="project" value="UniProtKB-SubCell"/>
</dbReference>
<sequence length="261" mass="28174">MKKLRADLGRREATFAMMALASLLMAGCHHRTTVAYQPPPPPVNSHRSTTSTASTEPPIDLKKEASSAPKGFFDDTSGRPVFTEEGTASWYGTIYHHHAAADGTIFDQNEMTAAHRTLPMGSTVRVTNLATGQQVLVRITDRGPFAPGRVLDLSMGAAKAVGIYRAGVAKVKVEAFAHTSTDPEGRWCVQTGAFKTEGDALDLKAGLLHRYNTAKVTEFSGPTGFWVRIDPAQHSKTQASEIADWIGTPDPAALPYLVRLD</sequence>
<name>A0A7W7ZPU4_9BACT</name>
<evidence type="ECO:0000256" key="4">
    <source>
        <dbReference type="HAMAP-Rule" id="MF_02071"/>
    </source>
</evidence>
<evidence type="ECO:0000259" key="7">
    <source>
        <dbReference type="Pfam" id="PF03330"/>
    </source>
</evidence>
<feature type="region of interest" description="Disordered" evidence="6">
    <location>
        <begin position="35"/>
        <end position="79"/>
    </location>
</feature>
<dbReference type="InterPro" id="IPR007730">
    <property type="entry name" value="SPOR-like_dom"/>
</dbReference>
<evidence type="ECO:0000256" key="2">
    <source>
        <dbReference type="ARBA" id="ARBA00023239"/>
    </source>
</evidence>
<dbReference type="GO" id="GO:0008932">
    <property type="term" value="F:lytic endotransglycosylase activity"/>
    <property type="evidence" value="ECO:0007669"/>
    <property type="project" value="UniProtKB-UniRule"/>
</dbReference>
<dbReference type="InterPro" id="IPR036908">
    <property type="entry name" value="RlpA-like_sf"/>
</dbReference>
<comment type="caution">
    <text evidence="9">The sequence shown here is derived from an EMBL/GenBank/DDBJ whole genome shotgun (WGS) entry which is preliminary data.</text>
</comment>
<dbReference type="Pfam" id="PF05036">
    <property type="entry name" value="SPOR"/>
    <property type="match status" value="1"/>
</dbReference>
<dbReference type="Proteomes" id="UP000584867">
    <property type="component" value="Unassembled WGS sequence"/>
</dbReference>
<dbReference type="PANTHER" id="PTHR34183">
    <property type="entry name" value="ENDOLYTIC PEPTIDOGLYCAN TRANSGLYCOSYLASE RLPA"/>
    <property type="match status" value="1"/>
</dbReference>
<comment type="similarity">
    <text evidence="4 5">Belongs to the RlpA family.</text>
</comment>
<dbReference type="CDD" id="cd22268">
    <property type="entry name" value="DPBB_RlpA-like"/>
    <property type="match status" value="1"/>
</dbReference>
<dbReference type="Pfam" id="PF03330">
    <property type="entry name" value="DPBB_1"/>
    <property type="match status" value="1"/>
</dbReference>
<dbReference type="EC" id="4.2.2.-" evidence="4"/>
<comment type="function">
    <text evidence="4">Lytic transglycosylase with a strong preference for naked glycan strands that lack stem peptides.</text>
</comment>
<comment type="subcellular location">
    <subcellularLocation>
        <location evidence="4">Cell membrane</location>
        <topology evidence="4">Lipid-anchor</topology>
    </subcellularLocation>
</comment>
<protein>
    <recommendedName>
        <fullName evidence="4">Probable endolytic peptidoglycan transglycosylase RlpA</fullName>
        <ecNumber evidence="4">4.2.2.-</ecNumber>
    </recommendedName>
</protein>
<reference evidence="9 10" key="1">
    <citation type="submission" date="2020-08" db="EMBL/GenBank/DDBJ databases">
        <title>Genomic Encyclopedia of Type Strains, Phase IV (KMG-V): Genome sequencing to study the core and pangenomes of soil and plant-associated prokaryotes.</title>
        <authorList>
            <person name="Whitman W."/>
        </authorList>
    </citation>
    <scope>NUCLEOTIDE SEQUENCE [LARGE SCALE GENOMIC DNA]</scope>
    <source>
        <strain evidence="9 10">X5P3</strain>
    </source>
</reference>
<evidence type="ECO:0000313" key="9">
    <source>
        <dbReference type="EMBL" id="MBB5063537.1"/>
    </source>
</evidence>
<feature type="compositionally biased region" description="Polar residues" evidence="6">
    <location>
        <begin position="45"/>
        <end position="55"/>
    </location>
</feature>
<dbReference type="GO" id="GO:0000270">
    <property type="term" value="P:peptidoglycan metabolic process"/>
    <property type="evidence" value="ECO:0007669"/>
    <property type="project" value="UniProtKB-UniRule"/>
</dbReference>
<feature type="domain" description="SPOR" evidence="8">
    <location>
        <begin position="184"/>
        <end position="230"/>
    </location>
</feature>
<evidence type="ECO:0000256" key="5">
    <source>
        <dbReference type="RuleBase" id="RU003495"/>
    </source>
</evidence>
<dbReference type="HAMAP" id="MF_02071">
    <property type="entry name" value="RlpA"/>
    <property type="match status" value="1"/>
</dbReference>
<dbReference type="InterPro" id="IPR009009">
    <property type="entry name" value="RlpA-like_DPBB"/>
</dbReference>
<evidence type="ECO:0000313" key="10">
    <source>
        <dbReference type="Proteomes" id="UP000584867"/>
    </source>
</evidence>
<proteinExistence type="inferred from homology"/>
<dbReference type="RefSeq" id="WP_184254764.1">
    <property type="nucleotide sequence ID" value="NZ_JACHIO010000006.1"/>
</dbReference>
<dbReference type="SUPFAM" id="SSF50685">
    <property type="entry name" value="Barwin-like endoglucanases"/>
    <property type="match status" value="1"/>
</dbReference>
<evidence type="ECO:0000256" key="3">
    <source>
        <dbReference type="ARBA" id="ARBA00023316"/>
    </source>
</evidence>
<dbReference type="InterPro" id="IPR036680">
    <property type="entry name" value="SPOR-like_sf"/>
</dbReference>
<keyword evidence="1" id="KW-0732">Signal</keyword>
<feature type="domain" description="RlpA-like protein double-psi beta-barrel" evidence="7">
    <location>
        <begin position="84"/>
        <end position="173"/>
    </location>
</feature>